<dbReference type="InterPro" id="IPR022749">
    <property type="entry name" value="D12N6_MeTrfase_N"/>
</dbReference>
<organism evidence="4 5">
    <name type="scientific">Paraburkholderia hospita</name>
    <dbReference type="NCBI Taxonomy" id="169430"/>
    <lineage>
        <taxon>Bacteria</taxon>
        <taxon>Pseudomonadati</taxon>
        <taxon>Pseudomonadota</taxon>
        <taxon>Betaproteobacteria</taxon>
        <taxon>Burkholderiales</taxon>
        <taxon>Burkholderiaceae</taxon>
        <taxon>Paraburkholderia</taxon>
    </lineage>
</organism>
<evidence type="ECO:0000256" key="2">
    <source>
        <dbReference type="ARBA" id="ARBA00022747"/>
    </source>
</evidence>
<comment type="caution">
    <text evidence="4">The sequence shown here is derived from an EMBL/GenBank/DDBJ whole genome shotgun (WGS) entry which is preliminary data.</text>
</comment>
<comment type="similarity">
    <text evidence="1">Belongs to the N(4)/N(6)-methyltransferase family.</text>
</comment>
<name>A0ABP2PRL7_9BURK</name>
<dbReference type="InterPro" id="IPR038333">
    <property type="entry name" value="T1MK-like_N_sf"/>
</dbReference>
<keyword evidence="4" id="KW-0808">Transferase</keyword>
<keyword evidence="2" id="KW-0680">Restriction system</keyword>
<reference evidence="4 5" key="1">
    <citation type="journal article" date="2012" name="J. Bacteriol.">
        <title>Draft Genome Sequence of the Soil Bacterium Burkholderia terrae Strain BS001, Which Interacts with Fungal Surface Structures.</title>
        <authorList>
            <person name="Nazir R."/>
            <person name="Hansen M.A."/>
            <person name="Sorensen S."/>
            <person name="van Elsas J.D."/>
        </authorList>
    </citation>
    <scope>NUCLEOTIDE SEQUENCE [LARGE SCALE GENOMIC DNA]</scope>
    <source>
        <strain evidence="4 5">BS001</strain>
    </source>
</reference>
<evidence type="ECO:0000256" key="1">
    <source>
        <dbReference type="ARBA" id="ARBA00006594"/>
    </source>
</evidence>
<dbReference type="EMBL" id="AKAU01000079">
    <property type="protein sequence ID" value="EIN00448.1"/>
    <property type="molecule type" value="Genomic_DNA"/>
</dbReference>
<sequence length="94" mass="10626">MNQELKNALWVAPDMPRDTASATERRHIVLGLILLKYLSDAFDERRVRRPAAFADENEDPCLSDAGDRVDAMEERDCDTMADVFLDSRGGPLCR</sequence>
<keyword evidence="5" id="KW-1185">Reference proteome</keyword>
<dbReference type="Gene3D" id="1.20.1260.30">
    <property type="match status" value="1"/>
</dbReference>
<dbReference type="GO" id="GO:0032259">
    <property type="term" value="P:methylation"/>
    <property type="evidence" value="ECO:0007669"/>
    <property type="project" value="UniProtKB-KW"/>
</dbReference>
<dbReference type="RefSeq" id="WP_007582284.1">
    <property type="nucleotide sequence ID" value="NZ_AKAU01000079.1"/>
</dbReference>
<feature type="domain" description="N6 adenine-specific DNA methyltransferase N-terminal" evidence="3">
    <location>
        <begin position="5"/>
        <end position="49"/>
    </location>
</feature>
<accession>A0ABP2PRL7</accession>
<dbReference type="GO" id="GO:0008168">
    <property type="term" value="F:methyltransferase activity"/>
    <property type="evidence" value="ECO:0007669"/>
    <property type="project" value="UniProtKB-KW"/>
</dbReference>
<protein>
    <submittedName>
        <fullName evidence="4">N-6 DNA methylase</fullName>
    </submittedName>
</protein>
<proteinExistence type="inferred from homology"/>
<evidence type="ECO:0000313" key="4">
    <source>
        <dbReference type="EMBL" id="EIN00448.1"/>
    </source>
</evidence>
<keyword evidence="4" id="KW-0489">Methyltransferase</keyword>
<dbReference type="Proteomes" id="UP000004980">
    <property type="component" value="Unassembled WGS sequence"/>
</dbReference>
<dbReference type="Pfam" id="PF12161">
    <property type="entry name" value="HsdM_N"/>
    <property type="match status" value="1"/>
</dbReference>
<gene>
    <name evidence="4" type="ORF">WQE_15496</name>
</gene>
<evidence type="ECO:0000259" key="3">
    <source>
        <dbReference type="Pfam" id="PF12161"/>
    </source>
</evidence>
<evidence type="ECO:0000313" key="5">
    <source>
        <dbReference type="Proteomes" id="UP000004980"/>
    </source>
</evidence>